<evidence type="ECO:0000313" key="6">
    <source>
        <dbReference type="Proteomes" id="UP000199379"/>
    </source>
</evidence>
<dbReference type="Pfam" id="PF07729">
    <property type="entry name" value="FCD"/>
    <property type="match status" value="1"/>
</dbReference>
<dbReference type="InterPro" id="IPR011711">
    <property type="entry name" value="GntR_C"/>
</dbReference>
<proteinExistence type="predicted"/>
<evidence type="ECO:0000256" key="2">
    <source>
        <dbReference type="ARBA" id="ARBA00023125"/>
    </source>
</evidence>
<keyword evidence="1" id="KW-0805">Transcription regulation</keyword>
<dbReference type="SMART" id="SM00895">
    <property type="entry name" value="FCD"/>
    <property type="match status" value="1"/>
</dbReference>
<dbReference type="Proteomes" id="UP000199379">
    <property type="component" value="Unassembled WGS sequence"/>
</dbReference>
<accession>A0A1H7DV03</accession>
<dbReference type="Gene3D" id="1.20.120.530">
    <property type="entry name" value="GntR ligand-binding domain-like"/>
    <property type="match status" value="1"/>
</dbReference>
<dbReference type="GO" id="GO:0003677">
    <property type="term" value="F:DNA binding"/>
    <property type="evidence" value="ECO:0007669"/>
    <property type="project" value="UniProtKB-KW"/>
</dbReference>
<evidence type="ECO:0000256" key="3">
    <source>
        <dbReference type="ARBA" id="ARBA00023163"/>
    </source>
</evidence>
<organism evidence="5 6">
    <name type="scientific">Cribrihabitans marinus</name>
    <dbReference type="NCBI Taxonomy" id="1227549"/>
    <lineage>
        <taxon>Bacteria</taxon>
        <taxon>Pseudomonadati</taxon>
        <taxon>Pseudomonadota</taxon>
        <taxon>Alphaproteobacteria</taxon>
        <taxon>Rhodobacterales</taxon>
        <taxon>Paracoccaceae</taxon>
        <taxon>Cribrihabitans</taxon>
    </lineage>
</organism>
<evidence type="ECO:0000313" key="5">
    <source>
        <dbReference type="EMBL" id="SEK03512.1"/>
    </source>
</evidence>
<dbReference type="InterPro" id="IPR008920">
    <property type="entry name" value="TF_FadR/GntR_C"/>
</dbReference>
<feature type="domain" description="GntR C-terminal" evidence="4">
    <location>
        <begin position="13"/>
        <end position="144"/>
    </location>
</feature>
<dbReference type="RefSeq" id="WP_177175493.1">
    <property type="nucleotide sequence ID" value="NZ_FNYD01000012.1"/>
</dbReference>
<dbReference type="EMBL" id="FNYD01000012">
    <property type="protein sequence ID" value="SEK03512.1"/>
    <property type="molecule type" value="Genomic_DNA"/>
</dbReference>
<dbReference type="SUPFAM" id="SSF48008">
    <property type="entry name" value="GntR ligand-binding domain-like"/>
    <property type="match status" value="1"/>
</dbReference>
<protein>
    <submittedName>
        <fullName evidence="5">FCD domain-containing protein</fullName>
    </submittedName>
</protein>
<keyword evidence="2" id="KW-0238">DNA-binding</keyword>
<sequence length="149" mass="16967">MEKANVVARACAELRDKLRCALECEAVRRLIERDDRKQIEALVDHLDRTEPIYVTCEDFSELARMDEAFDIKIAKCSGNAELVDMLRNVNERMRYFRTINRRQLRLQPQSDDPEGLSAHWKIVRAIVAKDTETAVAATSSAAANRSSNS</sequence>
<keyword evidence="6" id="KW-1185">Reference proteome</keyword>
<name>A0A1H7DV03_9RHOB</name>
<keyword evidence="3" id="KW-0804">Transcription</keyword>
<evidence type="ECO:0000259" key="4">
    <source>
        <dbReference type="SMART" id="SM00895"/>
    </source>
</evidence>
<evidence type="ECO:0000256" key="1">
    <source>
        <dbReference type="ARBA" id="ARBA00023015"/>
    </source>
</evidence>
<gene>
    <name evidence="5" type="ORF">SAMN05444007_11290</name>
</gene>
<dbReference type="AlphaFoldDB" id="A0A1H7DV03"/>
<reference evidence="5 6" key="1">
    <citation type="submission" date="2016-10" db="EMBL/GenBank/DDBJ databases">
        <authorList>
            <person name="de Groot N.N."/>
        </authorList>
    </citation>
    <scope>NUCLEOTIDE SEQUENCE [LARGE SCALE GENOMIC DNA]</scope>
    <source>
        <strain evidence="5 6">DSM 29340</strain>
    </source>
</reference>